<evidence type="ECO:0000313" key="15">
    <source>
        <dbReference type="EMBL" id="WGI36251.1"/>
    </source>
</evidence>
<keyword evidence="6 13" id="KW-0375">Hydrogen ion transport</keyword>
<comment type="subunit">
    <text evidence="13">F-type ATPases have 2 components, F(1) - the catalytic core - and F(0) - the membrane proton channel. F(1) has five subunits: alpha(3), beta(3), gamma(1), delta(1), epsilon(1). F(0) has three main subunits: a(1), b(2) and c(10-14). The alpha and beta chains form an alternating ring which encloses part of the gamma chain. F(1) is attached to F(0) by a central stalk formed by the gamma and epsilon chains, while a peripheral stalk is formed by the delta and b chains.</text>
</comment>
<keyword evidence="8 13" id="KW-0406">Ion transport</keyword>
<keyword evidence="3 13" id="KW-1003">Cell membrane</keyword>
<evidence type="ECO:0000256" key="14">
    <source>
        <dbReference type="RuleBase" id="RU003848"/>
    </source>
</evidence>
<reference evidence="15" key="1">
    <citation type="submission" date="2023-04" db="EMBL/GenBank/DDBJ databases">
        <title>Completed genome of Mycoplasma lagogenitalium type strain 12MS.</title>
        <authorList>
            <person name="Spergser J."/>
        </authorList>
    </citation>
    <scope>NUCLEOTIDE SEQUENCE</scope>
    <source>
        <strain evidence="15">12MS</strain>
    </source>
</reference>
<dbReference type="InterPro" id="IPR005864">
    <property type="entry name" value="ATP_synth_F0_bsu_bac"/>
</dbReference>
<dbReference type="PANTHER" id="PTHR33445">
    <property type="entry name" value="ATP SYNTHASE SUBUNIT B', CHLOROPLASTIC"/>
    <property type="match status" value="1"/>
</dbReference>
<evidence type="ECO:0000256" key="6">
    <source>
        <dbReference type="ARBA" id="ARBA00022781"/>
    </source>
</evidence>
<evidence type="ECO:0000313" key="16">
    <source>
        <dbReference type="Proteomes" id="UP001179842"/>
    </source>
</evidence>
<dbReference type="Proteomes" id="UP001179842">
    <property type="component" value="Chromosome"/>
</dbReference>
<evidence type="ECO:0000256" key="7">
    <source>
        <dbReference type="ARBA" id="ARBA00022989"/>
    </source>
</evidence>
<comment type="function">
    <text evidence="13">Component of the F(0) channel, it forms part of the peripheral stalk, linking F(1) to F(0).</text>
</comment>
<dbReference type="CDD" id="cd06503">
    <property type="entry name" value="ATP-synt_Fo_b"/>
    <property type="match status" value="1"/>
</dbReference>
<dbReference type="Pfam" id="PF00430">
    <property type="entry name" value="ATP-synt_B"/>
    <property type="match status" value="1"/>
</dbReference>
<evidence type="ECO:0000256" key="9">
    <source>
        <dbReference type="ARBA" id="ARBA00023136"/>
    </source>
</evidence>
<evidence type="ECO:0000256" key="12">
    <source>
        <dbReference type="ARBA" id="ARBA00037847"/>
    </source>
</evidence>
<dbReference type="InterPro" id="IPR028987">
    <property type="entry name" value="ATP_synth_B-like_membr_sf"/>
</dbReference>
<feature type="transmembrane region" description="Helical" evidence="13">
    <location>
        <begin position="30"/>
        <end position="51"/>
    </location>
</feature>
<evidence type="ECO:0000256" key="8">
    <source>
        <dbReference type="ARBA" id="ARBA00023065"/>
    </source>
</evidence>
<evidence type="ECO:0000256" key="3">
    <source>
        <dbReference type="ARBA" id="ARBA00022475"/>
    </source>
</evidence>
<comment type="function">
    <text evidence="11 13">F(1)F(0) ATP synthase produces ATP from ADP in the presence of a proton or sodium gradient. F-type ATPases consist of two structural domains, F(1) containing the extramembraneous catalytic core and F(0) containing the membrane proton channel, linked together by a central stalk and a peripheral stalk. During catalysis, ATP synthesis in the catalytic domain of F(1) is coupled via a rotary mechanism of the central stalk subunits to proton translocation.</text>
</comment>
<dbReference type="Gene3D" id="1.20.5.620">
    <property type="entry name" value="F1F0 ATP synthase subunit B, membrane domain"/>
    <property type="match status" value="1"/>
</dbReference>
<proteinExistence type="inferred from homology"/>
<keyword evidence="10 13" id="KW-0066">ATP synthesis</keyword>
<protein>
    <recommendedName>
        <fullName evidence="13">ATP synthase subunit b</fullName>
    </recommendedName>
    <alternativeName>
        <fullName evidence="13">ATP synthase F(0) sector subunit b</fullName>
    </alternativeName>
    <alternativeName>
        <fullName evidence="13">ATPase subunit I</fullName>
    </alternativeName>
    <alternativeName>
        <fullName evidence="13">F-type ATPase subunit b</fullName>
        <shortName evidence="13">F-ATPase subunit b</shortName>
    </alternativeName>
</protein>
<keyword evidence="4 13" id="KW-0138">CF(0)</keyword>
<evidence type="ECO:0000256" key="13">
    <source>
        <dbReference type="HAMAP-Rule" id="MF_01398"/>
    </source>
</evidence>
<keyword evidence="7 13" id="KW-1133">Transmembrane helix</keyword>
<dbReference type="HAMAP" id="MF_01398">
    <property type="entry name" value="ATP_synth_b_bprime"/>
    <property type="match status" value="1"/>
</dbReference>
<evidence type="ECO:0000256" key="4">
    <source>
        <dbReference type="ARBA" id="ARBA00022547"/>
    </source>
</evidence>
<evidence type="ECO:0000256" key="11">
    <source>
        <dbReference type="ARBA" id="ARBA00025198"/>
    </source>
</evidence>
<dbReference type="RefSeq" id="WP_280101552.1">
    <property type="nucleotide sequence ID" value="NZ_CP122979.1"/>
</dbReference>
<keyword evidence="16" id="KW-1185">Reference proteome</keyword>
<name>A0ABY8LVF5_9BACT</name>
<sequence>MELKLFSSKPEVDPGNDISNLFKGIFPNPWVMLATFIALIIVVLVLYGLVFKPIRKSISERRKFIQDNIDESIKNRESSIELENKRNLELWEARIAAAGIVNQAKIESEKIANEYIVNAKKEAKRIIEDGHKSVAQQQKKFEEESREEIISVATKLASKILEKHVSHYEEEELINKLLNEVYE</sequence>
<accession>A0ABY8LVF5</accession>
<evidence type="ECO:0000256" key="2">
    <source>
        <dbReference type="ARBA" id="ARBA00022448"/>
    </source>
</evidence>
<dbReference type="InterPro" id="IPR050059">
    <property type="entry name" value="ATP_synthase_B_chain"/>
</dbReference>
<gene>
    <name evidence="13 15" type="primary">atpF</name>
    <name evidence="15" type="ORF">QEG99_02105</name>
</gene>
<dbReference type="InterPro" id="IPR002146">
    <property type="entry name" value="ATP_synth_b/b'su_bac/chlpt"/>
</dbReference>
<keyword evidence="9 13" id="KW-0472">Membrane</keyword>
<keyword evidence="2 13" id="KW-0813">Transport</keyword>
<comment type="subcellular location">
    <subcellularLocation>
        <location evidence="13">Cell membrane</location>
        <topology evidence="13">Single-pass membrane protein</topology>
    </subcellularLocation>
    <subcellularLocation>
        <location evidence="12">Endomembrane system</location>
        <topology evidence="12">Single-pass membrane protein</topology>
    </subcellularLocation>
</comment>
<dbReference type="SUPFAM" id="SSF81573">
    <property type="entry name" value="F1F0 ATP synthase subunit B, membrane domain"/>
    <property type="match status" value="1"/>
</dbReference>
<evidence type="ECO:0000256" key="5">
    <source>
        <dbReference type="ARBA" id="ARBA00022692"/>
    </source>
</evidence>
<dbReference type="PANTHER" id="PTHR33445:SF1">
    <property type="entry name" value="ATP SYNTHASE SUBUNIT B"/>
    <property type="match status" value="1"/>
</dbReference>
<dbReference type="NCBIfam" id="TIGR01144">
    <property type="entry name" value="ATP_synt_b"/>
    <property type="match status" value="1"/>
</dbReference>
<dbReference type="EMBL" id="CP122979">
    <property type="protein sequence ID" value="WGI36251.1"/>
    <property type="molecule type" value="Genomic_DNA"/>
</dbReference>
<keyword evidence="5 13" id="KW-0812">Transmembrane</keyword>
<evidence type="ECO:0000256" key="10">
    <source>
        <dbReference type="ARBA" id="ARBA00023310"/>
    </source>
</evidence>
<organism evidence="15 16">
    <name type="scientific">Mesomycoplasma lagogenitalium</name>
    <dbReference type="NCBI Taxonomy" id="171286"/>
    <lineage>
        <taxon>Bacteria</taxon>
        <taxon>Bacillati</taxon>
        <taxon>Mycoplasmatota</taxon>
        <taxon>Mycoplasmoidales</taxon>
        <taxon>Metamycoplasmataceae</taxon>
        <taxon>Mesomycoplasma</taxon>
    </lineage>
</organism>
<comment type="similarity">
    <text evidence="1 13 14">Belongs to the ATPase B chain family.</text>
</comment>
<evidence type="ECO:0000256" key="1">
    <source>
        <dbReference type="ARBA" id="ARBA00005513"/>
    </source>
</evidence>